<dbReference type="RefSeq" id="WP_133363987.1">
    <property type="nucleotide sequence ID" value="NZ_CP037940.1"/>
</dbReference>
<dbReference type="SUPFAM" id="SSF51735">
    <property type="entry name" value="NAD(P)-binding Rossmann-fold domains"/>
    <property type="match status" value="1"/>
</dbReference>
<dbReference type="PANTHER" id="PTHR43162:SF1">
    <property type="entry name" value="PRESTALK A DIFFERENTIATION PROTEIN A"/>
    <property type="match status" value="1"/>
</dbReference>
<dbReference type="AlphaFoldDB" id="A0A4P6YVT6"/>
<proteinExistence type="predicted"/>
<dbReference type="KEGG" id="wei:EQG49_10875"/>
<dbReference type="Pfam" id="PF05368">
    <property type="entry name" value="NmrA"/>
    <property type="match status" value="1"/>
</dbReference>
<dbReference type="PANTHER" id="PTHR43162">
    <property type="match status" value="1"/>
</dbReference>
<dbReference type="Gene3D" id="3.40.50.720">
    <property type="entry name" value="NAD(P)-binding Rossmann-like Domain"/>
    <property type="match status" value="1"/>
</dbReference>
<evidence type="ECO:0000313" key="3">
    <source>
        <dbReference type="Proteomes" id="UP000292886"/>
    </source>
</evidence>
<dbReference type="InterPro" id="IPR008030">
    <property type="entry name" value="NmrA-like"/>
</dbReference>
<feature type="domain" description="NmrA-like" evidence="1">
    <location>
        <begin position="2"/>
        <end position="236"/>
    </location>
</feature>
<sequence>MKIAMLGSLGNINRIVVPKLIADGHDVLIITTRPERVPAIEKLGATAAVGSMEDVDFLTDTFSGADLAYLMLSVSGSQNRGNMFERAQQVGNNFRDAVQNSGVKHVVNLSSIAAQNGPEVGALPIYHFIENALLELNGVDVTFIRPVGFYSNLYANIPSIKASHTIVSNVPSNIPHAWVAPSDIAAVVLSAMKKPTAGHNVVYVVSEMSTPDEYVPILAEALDMPDLRYVEITDGQQLAGLIASGLTEAGAKGFLQMNIAGRTPDKFYADLYEHMPVLGQVKMTDFAKEFVQVYNAQ</sequence>
<evidence type="ECO:0000313" key="2">
    <source>
        <dbReference type="EMBL" id="QBO36910.1"/>
    </source>
</evidence>
<dbReference type="Gene3D" id="3.90.25.10">
    <property type="entry name" value="UDP-galactose 4-epimerase, domain 1"/>
    <property type="match status" value="1"/>
</dbReference>
<organism evidence="2 3">
    <name type="scientific">Periweissella cryptocerci</name>
    <dbReference type="NCBI Taxonomy" id="2506420"/>
    <lineage>
        <taxon>Bacteria</taxon>
        <taxon>Bacillati</taxon>
        <taxon>Bacillota</taxon>
        <taxon>Bacilli</taxon>
        <taxon>Lactobacillales</taxon>
        <taxon>Lactobacillaceae</taxon>
        <taxon>Periweissella</taxon>
    </lineage>
</organism>
<keyword evidence="3" id="KW-1185">Reference proteome</keyword>
<dbReference type="InterPro" id="IPR036291">
    <property type="entry name" value="NAD(P)-bd_dom_sf"/>
</dbReference>
<dbReference type="InterPro" id="IPR051604">
    <property type="entry name" value="Ergot_Alk_Oxidoreductase"/>
</dbReference>
<accession>A0A4P6YVT6</accession>
<evidence type="ECO:0000259" key="1">
    <source>
        <dbReference type="Pfam" id="PF05368"/>
    </source>
</evidence>
<name>A0A4P6YVT6_9LACO</name>
<gene>
    <name evidence="2" type="ORF">EQG49_10875</name>
</gene>
<reference evidence="3" key="1">
    <citation type="submission" date="2019-03" db="EMBL/GenBank/DDBJ databases">
        <title>Weissella sp. 26KH-42 Genome sequencing.</title>
        <authorList>
            <person name="Heo J."/>
            <person name="Kim S.-J."/>
            <person name="Kim J.-S."/>
            <person name="Hong S.-B."/>
            <person name="Kwon S.-W."/>
        </authorList>
    </citation>
    <scope>NUCLEOTIDE SEQUENCE [LARGE SCALE GENOMIC DNA]</scope>
    <source>
        <strain evidence="3">26KH-42</strain>
    </source>
</reference>
<dbReference type="Proteomes" id="UP000292886">
    <property type="component" value="Chromosome"/>
</dbReference>
<protein>
    <submittedName>
        <fullName evidence="2">Short-chain dehydrogenase</fullName>
    </submittedName>
</protein>
<dbReference type="EMBL" id="CP037940">
    <property type="protein sequence ID" value="QBO36910.1"/>
    <property type="molecule type" value="Genomic_DNA"/>
</dbReference>
<dbReference type="OrthoDB" id="2149806at2"/>